<dbReference type="Pfam" id="PF26113">
    <property type="entry name" value="GH16_XgeA"/>
    <property type="match status" value="1"/>
</dbReference>
<keyword evidence="2" id="KW-0472">Membrane</keyword>
<dbReference type="PANTHER" id="PTHR10963">
    <property type="entry name" value="GLYCOSYL HYDROLASE-RELATED"/>
    <property type="match status" value="1"/>
</dbReference>
<evidence type="ECO:0000256" key="1">
    <source>
        <dbReference type="SAM" id="MobiDB-lite"/>
    </source>
</evidence>
<dbReference type="VEuPathDB" id="FungiDB:BD410DRAFT_207110"/>
<dbReference type="CDD" id="cd02181">
    <property type="entry name" value="GH16_fungal_Lam16A_glucanase"/>
    <property type="match status" value="1"/>
</dbReference>
<dbReference type="InterPro" id="IPR050546">
    <property type="entry name" value="Glycosyl_Hydrlase_16"/>
</dbReference>
<feature type="transmembrane region" description="Helical" evidence="2">
    <location>
        <begin position="354"/>
        <end position="374"/>
    </location>
</feature>
<dbReference type="SUPFAM" id="SSF49899">
    <property type="entry name" value="Concanavalin A-like lectins/glucanases"/>
    <property type="match status" value="1"/>
</dbReference>
<evidence type="ECO:0000256" key="3">
    <source>
        <dbReference type="SAM" id="SignalP"/>
    </source>
</evidence>
<keyword evidence="2" id="KW-0812">Transmembrane</keyword>
<dbReference type="PROSITE" id="PS51762">
    <property type="entry name" value="GH16_2"/>
    <property type="match status" value="1"/>
</dbReference>
<dbReference type="STRING" id="50990.A0A4Y7Q5F8"/>
<keyword evidence="6" id="KW-1185">Reference proteome</keyword>
<feature type="domain" description="GH16" evidence="4">
    <location>
        <begin position="15"/>
        <end position="269"/>
    </location>
</feature>
<feature type="region of interest" description="Disordered" evidence="1">
    <location>
        <begin position="324"/>
        <end position="347"/>
    </location>
</feature>
<keyword evidence="3" id="KW-0732">Signal</keyword>
<gene>
    <name evidence="5" type="ORF">BD410DRAFT_207110</name>
</gene>
<dbReference type="EMBL" id="ML170174">
    <property type="protein sequence ID" value="TDL22536.1"/>
    <property type="molecule type" value="Genomic_DNA"/>
</dbReference>
<keyword evidence="2" id="KW-1133">Transmembrane helix</keyword>
<sequence length="376" mass="39382">MHNLALVALAAAFCTSSANAALKLAQNYQGANFFDGWTFQNGIDANTTGNVLYQTREQALQEGLVSVNAAGHAIIKVDNTTDGTQDPTFGRPSVKILSNATVPAGSLVILDAVFMPYGCSVWPAFWMQGPNWPDDGEIDIVENVNLATNNRYALHTLQGCMHPPADQSTGIETGTLMAPDCFNQTNGNEGCLIQDPSPNSFGAGFAANGGGVFALLWDDTGIKIWFFTRSAIPSDVPSNSPNPSGWGTPTAFYPSTTCDTSKFFSPQTIIFDISICGNFAGIPSVFNPSCPGLCTNLVGTPSNYNTAYFEIAYLRVFTNGSSTGSTTQTGSGSGSTPKATGSGSSGNLHRTSTATIFTVLAAIALPLIGGYLSVTL</sequence>
<proteinExistence type="predicted"/>
<dbReference type="InterPro" id="IPR000757">
    <property type="entry name" value="Beta-glucanase-like"/>
</dbReference>
<dbReference type="Gene3D" id="2.60.120.200">
    <property type="match status" value="1"/>
</dbReference>
<evidence type="ECO:0000313" key="6">
    <source>
        <dbReference type="Proteomes" id="UP000294933"/>
    </source>
</evidence>
<evidence type="ECO:0000256" key="2">
    <source>
        <dbReference type="SAM" id="Phobius"/>
    </source>
</evidence>
<dbReference type="Proteomes" id="UP000294933">
    <property type="component" value="Unassembled WGS sequence"/>
</dbReference>
<feature type="compositionally biased region" description="Polar residues" evidence="1">
    <location>
        <begin position="337"/>
        <end position="347"/>
    </location>
</feature>
<dbReference type="GO" id="GO:0004553">
    <property type="term" value="F:hydrolase activity, hydrolyzing O-glycosyl compounds"/>
    <property type="evidence" value="ECO:0007669"/>
    <property type="project" value="InterPro"/>
</dbReference>
<feature type="compositionally biased region" description="Low complexity" evidence="1">
    <location>
        <begin position="324"/>
        <end position="336"/>
    </location>
</feature>
<protein>
    <recommendedName>
        <fullName evidence="4">GH16 domain-containing protein</fullName>
    </recommendedName>
</protein>
<dbReference type="PANTHER" id="PTHR10963:SF24">
    <property type="entry name" value="GLYCOSIDASE C21B10.07-RELATED"/>
    <property type="match status" value="1"/>
</dbReference>
<dbReference type="OrthoDB" id="192832at2759"/>
<evidence type="ECO:0000259" key="4">
    <source>
        <dbReference type="PROSITE" id="PS51762"/>
    </source>
</evidence>
<dbReference type="AlphaFoldDB" id="A0A4Y7Q5F8"/>
<dbReference type="GO" id="GO:0009251">
    <property type="term" value="P:glucan catabolic process"/>
    <property type="evidence" value="ECO:0007669"/>
    <property type="project" value="TreeGrafter"/>
</dbReference>
<accession>A0A4Y7Q5F8</accession>
<feature type="signal peptide" evidence="3">
    <location>
        <begin position="1"/>
        <end position="20"/>
    </location>
</feature>
<feature type="chain" id="PRO_5021209529" description="GH16 domain-containing protein" evidence="3">
    <location>
        <begin position="21"/>
        <end position="376"/>
    </location>
</feature>
<organism evidence="5 6">
    <name type="scientific">Rickenella mellea</name>
    <dbReference type="NCBI Taxonomy" id="50990"/>
    <lineage>
        <taxon>Eukaryota</taxon>
        <taxon>Fungi</taxon>
        <taxon>Dikarya</taxon>
        <taxon>Basidiomycota</taxon>
        <taxon>Agaricomycotina</taxon>
        <taxon>Agaricomycetes</taxon>
        <taxon>Hymenochaetales</taxon>
        <taxon>Rickenellaceae</taxon>
        <taxon>Rickenella</taxon>
    </lineage>
</organism>
<name>A0A4Y7Q5F8_9AGAM</name>
<reference evidence="5 6" key="1">
    <citation type="submission" date="2018-06" db="EMBL/GenBank/DDBJ databases">
        <title>A transcriptomic atlas of mushroom development highlights an independent origin of complex multicellularity.</title>
        <authorList>
            <consortium name="DOE Joint Genome Institute"/>
            <person name="Krizsan K."/>
            <person name="Almasi E."/>
            <person name="Merenyi Z."/>
            <person name="Sahu N."/>
            <person name="Viragh M."/>
            <person name="Koszo T."/>
            <person name="Mondo S."/>
            <person name="Kiss B."/>
            <person name="Balint B."/>
            <person name="Kues U."/>
            <person name="Barry K."/>
            <person name="Hegedus J.C."/>
            <person name="Henrissat B."/>
            <person name="Johnson J."/>
            <person name="Lipzen A."/>
            <person name="Ohm R."/>
            <person name="Nagy I."/>
            <person name="Pangilinan J."/>
            <person name="Yan J."/>
            <person name="Xiong Y."/>
            <person name="Grigoriev I.V."/>
            <person name="Hibbett D.S."/>
            <person name="Nagy L.G."/>
        </authorList>
    </citation>
    <scope>NUCLEOTIDE SEQUENCE [LARGE SCALE GENOMIC DNA]</scope>
    <source>
        <strain evidence="5 6">SZMC22713</strain>
    </source>
</reference>
<evidence type="ECO:0000313" key="5">
    <source>
        <dbReference type="EMBL" id="TDL22536.1"/>
    </source>
</evidence>
<dbReference type="InterPro" id="IPR013320">
    <property type="entry name" value="ConA-like_dom_sf"/>
</dbReference>